<dbReference type="PANTHER" id="PTHR11461:SF211">
    <property type="entry name" value="GH10112P-RELATED"/>
    <property type="match status" value="1"/>
</dbReference>
<keyword evidence="6" id="KW-1185">Reference proteome</keyword>
<evidence type="ECO:0000256" key="1">
    <source>
        <dbReference type="ARBA" id="ARBA00009500"/>
    </source>
</evidence>
<dbReference type="InterPro" id="IPR023796">
    <property type="entry name" value="Serpin_dom"/>
</dbReference>
<dbReference type="SUPFAM" id="SSF56574">
    <property type="entry name" value="Serpins"/>
    <property type="match status" value="1"/>
</dbReference>
<gene>
    <name evidence="5" type="ORF">HHI36_012206</name>
</gene>
<dbReference type="InterPro" id="IPR023795">
    <property type="entry name" value="Serpin_CS"/>
</dbReference>
<dbReference type="Gene3D" id="3.30.497.10">
    <property type="entry name" value="Antithrombin, subunit I, domain 2"/>
    <property type="match status" value="1"/>
</dbReference>
<dbReference type="EMBL" id="JABFTP020000103">
    <property type="protein sequence ID" value="KAL3276843.1"/>
    <property type="molecule type" value="Genomic_DNA"/>
</dbReference>
<dbReference type="PANTHER" id="PTHR11461">
    <property type="entry name" value="SERINE PROTEASE INHIBITOR, SERPIN"/>
    <property type="match status" value="1"/>
</dbReference>
<keyword evidence="2" id="KW-0646">Protease inhibitor</keyword>
<protein>
    <recommendedName>
        <fullName evidence="4">Serpin domain-containing protein</fullName>
    </recommendedName>
</protein>
<evidence type="ECO:0000259" key="4">
    <source>
        <dbReference type="Pfam" id="PF00079"/>
    </source>
</evidence>
<comment type="caution">
    <text evidence="5">The sequence shown here is derived from an EMBL/GenBank/DDBJ whole genome shotgun (WGS) entry which is preliminary data.</text>
</comment>
<reference evidence="5 6" key="1">
    <citation type="journal article" date="2021" name="BMC Biol.">
        <title>Horizontally acquired antibacterial genes associated with adaptive radiation of ladybird beetles.</title>
        <authorList>
            <person name="Li H.S."/>
            <person name="Tang X.F."/>
            <person name="Huang Y.H."/>
            <person name="Xu Z.Y."/>
            <person name="Chen M.L."/>
            <person name="Du X.Y."/>
            <person name="Qiu B.Y."/>
            <person name="Chen P.T."/>
            <person name="Zhang W."/>
            <person name="Slipinski A."/>
            <person name="Escalona H.E."/>
            <person name="Waterhouse R.M."/>
            <person name="Zwick A."/>
            <person name="Pang H."/>
        </authorList>
    </citation>
    <scope>NUCLEOTIDE SEQUENCE [LARGE SCALE GENOMIC DNA]</scope>
    <source>
        <strain evidence="5">SYSU2018</strain>
    </source>
</reference>
<dbReference type="Gene3D" id="2.30.39.10">
    <property type="entry name" value="Alpha-1-antitrypsin, domain 1"/>
    <property type="match status" value="1"/>
</dbReference>
<organism evidence="5 6">
    <name type="scientific">Cryptolaemus montrouzieri</name>
    <dbReference type="NCBI Taxonomy" id="559131"/>
    <lineage>
        <taxon>Eukaryota</taxon>
        <taxon>Metazoa</taxon>
        <taxon>Ecdysozoa</taxon>
        <taxon>Arthropoda</taxon>
        <taxon>Hexapoda</taxon>
        <taxon>Insecta</taxon>
        <taxon>Pterygota</taxon>
        <taxon>Neoptera</taxon>
        <taxon>Endopterygota</taxon>
        <taxon>Coleoptera</taxon>
        <taxon>Polyphaga</taxon>
        <taxon>Cucujiformia</taxon>
        <taxon>Coccinelloidea</taxon>
        <taxon>Coccinellidae</taxon>
        <taxon>Scymninae</taxon>
        <taxon>Scymnini</taxon>
        <taxon>Cryptolaemus</taxon>
    </lineage>
</organism>
<feature type="domain" description="Serpin" evidence="4">
    <location>
        <begin position="5"/>
        <end position="174"/>
    </location>
</feature>
<keyword evidence="3" id="KW-0722">Serine protease inhibitor</keyword>
<comment type="similarity">
    <text evidence="1">Belongs to the serpin family.</text>
</comment>
<dbReference type="InterPro" id="IPR042178">
    <property type="entry name" value="Serpin_sf_1"/>
</dbReference>
<proteinExistence type="inferred from homology"/>
<dbReference type="GO" id="GO:0004867">
    <property type="term" value="F:serine-type endopeptidase inhibitor activity"/>
    <property type="evidence" value="ECO:0007669"/>
    <property type="project" value="UniProtKB-KW"/>
</dbReference>
<dbReference type="InterPro" id="IPR000215">
    <property type="entry name" value="Serpin_fam"/>
</dbReference>
<dbReference type="PROSITE" id="PS00284">
    <property type="entry name" value="SERPIN"/>
    <property type="match status" value="1"/>
</dbReference>
<dbReference type="Proteomes" id="UP001516400">
    <property type="component" value="Unassembled WGS sequence"/>
</dbReference>
<dbReference type="InterPro" id="IPR036186">
    <property type="entry name" value="Serpin_sf"/>
</dbReference>
<name>A0ABD2NDM4_9CUCU</name>
<evidence type="ECO:0000256" key="3">
    <source>
        <dbReference type="ARBA" id="ARBA00022900"/>
    </source>
</evidence>
<dbReference type="Pfam" id="PF00079">
    <property type="entry name" value="Serpin"/>
    <property type="match status" value="1"/>
</dbReference>
<dbReference type="InterPro" id="IPR042185">
    <property type="entry name" value="Serpin_sf_2"/>
</dbReference>
<accession>A0ABD2NDM4</accession>
<evidence type="ECO:0000313" key="6">
    <source>
        <dbReference type="Proteomes" id="UP001516400"/>
    </source>
</evidence>
<evidence type="ECO:0000256" key="2">
    <source>
        <dbReference type="ARBA" id="ARBA00022690"/>
    </source>
</evidence>
<sequence>MKLSANLFVHKMDKYNITFIRMPFAGSQNKATLSIAFPHSLDDLDHAYENLRSGAVELNYTRESIKLFLPKFRIESSIDLQPILKDLGISEIFDKPDLSGVTKEPVKVDSVTQNVYIDVHERGAEAAVSTTALLSGRILSTSKAITTEYHVDRPFFFCVQYNEVVLLAGRVINPLLR</sequence>
<dbReference type="AlphaFoldDB" id="A0ABD2NDM4"/>
<evidence type="ECO:0000313" key="5">
    <source>
        <dbReference type="EMBL" id="KAL3276843.1"/>
    </source>
</evidence>